<accession>A0A644XIE5</accession>
<evidence type="ECO:0000313" key="1">
    <source>
        <dbReference type="EMBL" id="MPM13874.1"/>
    </source>
</evidence>
<protein>
    <recommendedName>
        <fullName evidence="2">Restriction endonuclease type IV Mrr domain-containing protein</fullName>
    </recommendedName>
</protein>
<comment type="caution">
    <text evidence="1">The sequence shown here is derived from an EMBL/GenBank/DDBJ whole genome shotgun (WGS) entry which is preliminary data.</text>
</comment>
<organism evidence="1">
    <name type="scientific">bioreactor metagenome</name>
    <dbReference type="NCBI Taxonomy" id="1076179"/>
    <lineage>
        <taxon>unclassified sequences</taxon>
        <taxon>metagenomes</taxon>
        <taxon>ecological metagenomes</taxon>
    </lineage>
</organism>
<name>A0A644XIE5_9ZZZZ</name>
<reference evidence="1" key="1">
    <citation type="submission" date="2019-08" db="EMBL/GenBank/DDBJ databases">
        <authorList>
            <person name="Kucharzyk K."/>
            <person name="Murdoch R.W."/>
            <person name="Higgins S."/>
            <person name="Loffler F."/>
        </authorList>
    </citation>
    <scope>NUCLEOTIDE SEQUENCE</scope>
</reference>
<dbReference type="AlphaFoldDB" id="A0A644XIE5"/>
<dbReference type="EMBL" id="VSSQ01002187">
    <property type="protein sequence ID" value="MPM13874.1"/>
    <property type="molecule type" value="Genomic_DNA"/>
</dbReference>
<evidence type="ECO:0008006" key="2">
    <source>
        <dbReference type="Google" id="ProtNLM"/>
    </source>
</evidence>
<sequence length="144" mass="16544">MPPSNNQNPARGREFEALASTLLTTFFGVQFQNGYAIEIGDPPKKHRFDLVSTDLNIIGECKNYSWTETGNIPSAKMAFLNEAVFYLQHLKNTQNRFLVLRKDIHERHVETLAEYYYRINRHLLNGVFIIEIDIANNSVKTIGV</sequence>
<gene>
    <name evidence="1" type="ORF">SDC9_60234</name>
</gene>
<proteinExistence type="predicted"/>